<name>A0A5B7FZ19_PORTR</name>
<proteinExistence type="predicted"/>
<dbReference type="Proteomes" id="UP000324222">
    <property type="component" value="Unassembled WGS sequence"/>
</dbReference>
<gene>
    <name evidence="2" type="ORF">E2C01_044374</name>
</gene>
<dbReference type="AlphaFoldDB" id="A0A5B7FZ19"/>
<feature type="region of interest" description="Disordered" evidence="1">
    <location>
        <begin position="1"/>
        <end position="44"/>
    </location>
</feature>
<comment type="caution">
    <text evidence="2">The sequence shown here is derived from an EMBL/GenBank/DDBJ whole genome shotgun (WGS) entry which is preliminary data.</text>
</comment>
<evidence type="ECO:0000256" key="1">
    <source>
        <dbReference type="SAM" id="MobiDB-lite"/>
    </source>
</evidence>
<sequence>MTVQMNAGIKNCEQSTRRKDRLKKDEDALRRTARHNGGERHLGTVAETTPVNKVEMKKRSTELFLKGVLGGTGQSSTFSSRHDLDH</sequence>
<protein>
    <submittedName>
        <fullName evidence="2">Uncharacterized protein</fullName>
    </submittedName>
</protein>
<evidence type="ECO:0000313" key="3">
    <source>
        <dbReference type="Proteomes" id="UP000324222"/>
    </source>
</evidence>
<feature type="compositionally biased region" description="Basic and acidic residues" evidence="1">
    <location>
        <begin position="22"/>
        <end position="42"/>
    </location>
</feature>
<keyword evidence="3" id="KW-1185">Reference proteome</keyword>
<reference evidence="2 3" key="1">
    <citation type="submission" date="2019-05" db="EMBL/GenBank/DDBJ databases">
        <title>Another draft genome of Portunus trituberculatus and its Hox gene families provides insights of decapod evolution.</title>
        <authorList>
            <person name="Jeong J.-H."/>
            <person name="Song I."/>
            <person name="Kim S."/>
            <person name="Choi T."/>
            <person name="Kim D."/>
            <person name="Ryu S."/>
            <person name="Kim W."/>
        </authorList>
    </citation>
    <scope>NUCLEOTIDE SEQUENCE [LARGE SCALE GENOMIC DNA]</scope>
    <source>
        <tissue evidence="2">Muscle</tissue>
    </source>
</reference>
<organism evidence="2 3">
    <name type="scientific">Portunus trituberculatus</name>
    <name type="common">Swimming crab</name>
    <name type="synonym">Neptunus trituberculatus</name>
    <dbReference type="NCBI Taxonomy" id="210409"/>
    <lineage>
        <taxon>Eukaryota</taxon>
        <taxon>Metazoa</taxon>
        <taxon>Ecdysozoa</taxon>
        <taxon>Arthropoda</taxon>
        <taxon>Crustacea</taxon>
        <taxon>Multicrustacea</taxon>
        <taxon>Malacostraca</taxon>
        <taxon>Eumalacostraca</taxon>
        <taxon>Eucarida</taxon>
        <taxon>Decapoda</taxon>
        <taxon>Pleocyemata</taxon>
        <taxon>Brachyura</taxon>
        <taxon>Eubrachyura</taxon>
        <taxon>Portunoidea</taxon>
        <taxon>Portunidae</taxon>
        <taxon>Portuninae</taxon>
        <taxon>Portunus</taxon>
    </lineage>
</organism>
<accession>A0A5B7FZ19</accession>
<evidence type="ECO:0000313" key="2">
    <source>
        <dbReference type="EMBL" id="MPC50545.1"/>
    </source>
</evidence>
<dbReference type="EMBL" id="VSRR010009567">
    <property type="protein sequence ID" value="MPC50545.1"/>
    <property type="molecule type" value="Genomic_DNA"/>
</dbReference>